<comment type="caution">
    <text evidence="2">The sequence shown here is derived from an EMBL/GenBank/DDBJ whole genome shotgun (WGS) entry which is preliminary data.</text>
</comment>
<keyword evidence="1" id="KW-0812">Transmembrane</keyword>
<feature type="transmembrane region" description="Helical" evidence="1">
    <location>
        <begin position="69"/>
        <end position="88"/>
    </location>
</feature>
<keyword evidence="3" id="KW-1185">Reference proteome</keyword>
<accession>A0A3N1P956</accession>
<evidence type="ECO:0000313" key="3">
    <source>
        <dbReference type="Proteomes" id="UP000268033"/>
    </source>
</evidence>
<dbReference type="EMBL" id="RJUL01000003">
    <property type="protein sequence ID" value="ROQ28534.1"/>
    <property type="molecule type" value="Genomic_DNA"/>
</dbReference>
<feature type="transmembrane region" description="Helical" evidence="1">
    <location>
        <begin position="45"/>
        <end position="63"/>
    </location>
</feature>
<protein>
    <submittedName>
        <fullName evidence="2">Uncharacterized protein</fullName>
    </submittedName>
</protein>
<gene>
    <name evidence="2" type="ORF">EDC28_103127</name>
</gene>
<dbReference type="Proteomes" id="UP000268033">
    <property type="component" value="Unassembled WGS sequence"/>
</dbReference>
<evidence type="ECO:0000313" key="2">
    <source>
        <dbReference type="EMBL" id="ROQ28534.1"/>
    </source>
</evidence>
<feature type="transmembrane region" description="Helical" evidence="1">
    <location>
        <begin position="6"/>
        <end position="25"/>
    </location>
</feature>
<reference evidence="2 3" key="1">
    <citation type="submission" date="2018-11" db="EMBL/GenBank/DDBJ databases">
        <title>Genomic Encyclopedia of Type Strains, Phase IV (KMG-IV): sequencing the most valuable type-strain genomes for metagenomic binning, comparative biology and taxonomic classification.</title>
        <authorList>
            <person name="Goeker M."/>
        </authorList>
    </citation>
    <scope>NUCLEOTIDE SEQUENCE [LARGE SCALE GENOMIC DNA]</scope>
    <source>
        <strain evidence="2 3">DSM 21945</strain>
    </source>
</reference>
<dbReference type="AlphaFoldDB" id="A0A3N1P956"/>
<organism evidence="2 3">
    <name type="scientific">Gallaecimonas pentaromativorans</name>
    <dbReference type="NCBI Taxonomy" id="584787"/>
    <lineage>
        <taxon>Bacteria</taxon>
        <taxon>Pseudomonadati</taxon>
        <taxon>Pseudomonadota</taxon>
        <taxon>Gammaproteobacteria</taxon>
        <taxon>Enterobacterales</taxon>
        <taxon>Gallaecimonadaceae</taxon>
        <taxon>Gallaecimonas</taxon>
    </lineage>
</organism>
<proteinExistence type="predicted"/>
<dbReference type="OrthoDB" id="329778at2"/>
<keyword evidence="1" id="KW-0472">Membrane</keyword>
<name>A0A3N1P956_9GAMM</name>
<evidence type="ECO:0000256" key="1">
    <source>
        <dbReference type="SAM" id="Phobius"/>
    </source>
</evidence>
<dbReference type="RefSeq" id="WP_050657368.1">
    <property type="nucleotide sequence ID" value="NZ_JBLXAC010000001.1"/>
</dbReference>
<keyword evidence="1" id="KW-1133">Transmembrane helix</keyword>
<dbReference type="STRING" id="584787.GCA_001247655_00299"/>
<sequence>MKPGLGKWLALLGYLVGSAVLYFTFIYQLGFPDGFISELGRRQRAWAWGVIAAGLMVMLAPWLRGRQSGHWQGLLALAVAAALLYLLLPMA</sequence>